<dbReference type="PANTHER" id="PTHR43107">
    <property type="entry name" value="LONG-CHAIN FATTY ACID TRANSPORT PROTEIN"/>
    <property type="match status" value="1"/>
</dbReference>
<dbReference type="GO" id="GO:0009898">
    <property type="term" value="C:cytoplasmic side of plasma membrane"/>
    <property type="evidence" value="ECO:0007669"/>
    <property type="project" value="TreeGrafter"/>
</dbReference>
<dbReference type="Proteomes" id="UP000027920">
    <property type="component" value="Unassembled WGS sequence"/>
</dbReference>
<dbReference type="PANTHER" id="PTHR43107:SF20">
    <property type="entry name" value="FATTY ACID TRANSPORTER_ACYL-COA SYNTHETASE (FAT1), PUTATIVE (AFU_ORTHOLOGUE AFUA_2G11360)-RELATED"/>
    <property type="match status" value="1"/>
</dbReference>
<dbReference type="GO" id="GO:0004467">
    <property type="term" value="F:long-chain fatty acid-CoA ligase activity"/>
    <property type="evidence" value="ECO:0007669"/>
    <property type="project" value="TreeGrafter"/>
</dbReference>
<dbReference type="InterPro" id="IPR020845">
    <property type="entry name" value="AMP-binding_CS"/>
</dbReference>
<sequence length="643" mass="71166">MAMLATSGVAAASLYYLDHKLGVSRDIASYRKAQEFGRRYAKYLAKLGSNSANLYRVLELANPVNDALWFEGRTWTYSSLKRTVDELAVGLYYGLGISGGDIVTVFMTNCPEMIFIIYAITKLGAAPALVNNSLRDETLLHCIRRPGSKVVITSPNIAPHVAAALKCLETPVTVACLNLGTFRPYETPACDVMDFPHQDPSSQPPLPTPPPATLASPGVLVFTSGTTGYPKACNIKNALATVVACTNSKDASNPKKYLSPLRVYSCMPLFHGTTVFGGIIASVGNSGCFCLGRKFSARGFFKEVHQARATRILYVGELLRFLLATPPGEYDRNHNVTVALGNGLQKDVWIAFQHRFNIPEVREVYRSSEGLVSYENIHRRSTPGAGKVGYAGLIRRKFLSSDQRIVKFDYDTEMPYRDPKTGFCIIAQKGEPGEAIGRVKSLDTYTNYYGDEEATEKKMLRDVFEKGDLWQRSGDLLVEETTNWVRFVDRIGDTYRWMGENVSANEIANHIGELPDVADVVVVGKRLEKYDGQTGAALIILKLVGEQQAAARESTFMKNLYQNIKKKGVPRYAAPRLINVGYQLPDVGATFKHSKASIKDIDWGNIEPNKTVGLKYWLDLESGTYKVLDREAWLNVEGGKARL</sequence>
<dbReference type="InterPro" id="IPR045851">
    <property type="entry name" value="AMP-bd_C_sf"/>
</dbReference>
<dbReference type="VEuPathDB" id="FungiDB:A1O9_12718"/>
<dbReference type="Pfam" id="PF00501">
    <property type="entry name" value="AMP-binding"/>
    <property type="match status" value="1"/>
</dbReference>
<evidence type="ECO:0000256" key="2">
    <source>
        <dbReference type="ARBA" id="ARBA00022598"/>
    </source>
</evidence>
<dbReference type="GO" id="GO:0005811">
    <property type="term" value="C:lipid droplet"/>
    <property type="evidence" value="ECO:0007669"/>
    <property type="project" value="TreeGrafter"/>
</dbReference>
<dbReference type="InterPro" id="IPR042099">
    <property type="entry name" value="ANL_N_sf"/>
</dbReference>
<dbReference type="Gene3D" id="3.30.300.30">
    <property type="match status" value="1"/>
</dbReference>
<feature type="domain" description="AMP-dependent synthetase/ligase" evidence="3">
    <location>
        <begin position="64"/>
        <end position="376"/>
    </location>
</feature>
<dbReference type="GO" id="GO:0005324">
    <property type="term" value="F:long-chain fatty acid transmembrane transporter activity"/>
    <property type="evidence" value="ECO:0007669"/>
    <property type="project" value="TreeGrafter"/>
</dbReference>
<accession>A0A072P6H9</accession>
<dbReference type="STRING" id="1182545.A0A072P6H9"/>
<dbReference type="OrthoDB" id="10253869at2759"/>
<dbReference type="Gene3D" id="3.40.50.12780">
    <property type="entry name" value="N-terminal domain of ligase-like"/>
    <property type="match status" value="1"/>
</dbReference>
<evidence type="ECO:0000313" key="4">
    <source>
        <dbReference type="EMBL" id="KEF51215.1"/>
    </source>
</evidence>
<proteinExistence type="inferred from homology"/>
<comment type="caution">
    <text evidence="4">The sequence shown here is derived from an EMBL/GenBank/DDBJ whole genome shotgun (WGS) entry which is preliminary data.</text>
</comment>
<dbReference type="RefSeq" id="XP_013253805.1">
    <property type="nucleotide sequence ID" value="XM_013398351.1"/>
</dbReference>
<keyword evidence="2" id="KW-0436">Ligase</keyword>
<dbReference type="GeneID" id="25287612"/>
<evidence type="ECO:0000256" key="1">
    <source>
        <dbReference type="ARBA" id="ARBA00006432"/>
    </source>
</evidence>
<name>A0A072P6H9_9EURO</name>
<protein>
    <recommendedName>
        <fullName evidence="3">AMP-dependent synthetase/ligase domain-containing protein</fullName>
    </recommendedName>
</protein>
<dbReference type="EMBL" id="AMGV01000026">
    <property type="protein sequence ID" value="KEF51215.1"/>
    <property type="molecule type" value="Genomic_DNA"/>
</dbReference>
<dbReference type="PROSITE" id="PS00455">
    <property type="entry name" value="AMP_BINDING"/>
    <property type="match status" value="1"/>
</dbReference>
<evidence type="ECO:0000313" key="5">
    <source>
        <dbReference type="Proteomes" id="UP000027920"/>
    </source>
</evidence>
<gene>
    <name evidence="4" type="ORF">A1O9_12718</name>
</gene>
<dbReference type="GO" id="GO:0005777">
    <property type="term" value="C:peroxisome"/>
    <property type="evidence" value="ECO:0007669"/>
    <property type="project" value="TreeGrafter"/>
</dbReference>
<dbReference type="InterPro" id="IPR000873">
    <property type="entry name" value="AMP-dep_synth/lig_dom"/>
</dbReference>
<keyword evidence="5" id="KW-1185">Reference proteome</keyword>
<dbReference type="SUPFAM" id="SSF56801">
    <property type="entry name" value="Acetyl-CoA synthetase-like"/>
    <property type="match status" value="1"/>
</dbReference>
<dbReference type="GO" id="GO:0044539">
    <property type="term" value="P:long-chain fatty acid import into cell"/>
    <property type="evidence" value="ECO:0007669"/>
    <property type="project" value="TreeGrafter"/>
</dbReference>
<reference evidence="4 5" key="1">
    <citation type="submission" date="2013-03" db="EMBL/GenBank/DDBJ databases">
        <title>The Genome Sequence of Exophiala aquamarina CBS 119918.</title>
        <authorList>
            <consortium name="The Broad Institute Genomics Platform"/>
            <person name="Cuomo C."/>
            <person name="de Hoog S."/>
            <person name="Gorbushina A."/>
            <person name="Walker B."/>
            <person name="Young S.K."/>
            <person name="Zeng Q."/>
            <person name="Gargeya S."/>
            <person name="Fitzgerald M."/>
            <person name="Haas B."/>
            <person name="Abouelleil A."/>
            <person name="Allen A.W."/>
            <person name="Alvarado L."/>
            <person name="Arachchi H.M."/>
            <person name="Berlin A.M."/>
            <person name="Chapman S.B."/>
            <person name="Gainer-Dewar J."/>
            <person name="Goldberg J."/>
            <person name="Griggs A."/>
            <person name="Gujja S."/>
            <person name="Hansen M."/>
            <person name="Howarth C."/>
            <person name="Imamovic A."/>
            <person name="Ireland A."/>
            <person name="Larimer J."/>
            <person name="McCowan C."/>
            <person name="Murphy C."/>
            <person name="Pearson M."/>
            <person name="Poon T.W."/>
            <person name="Priest M."/>
            <person name="Roberts A."/>
            <person name="Saif S."/>
            <person name="Shea T."/>
            <person name="Sisk P."/>
            <person name="Sykes S."/>
            <person name="Wortman J."/>
            <person name="Nusbaum C."/>
            <person name="Birren B."/>
        </authorList>
    </citation>
    <scope>NUCLEOTIDE SEQUENCE [LARGE SCALE GENOMIC DNA]</scope>
    <source>
        <strain evidence="4 5">CBS 119918</strain>
    </source>
</reference>
<comment type="similarity">
    <text evidence="1">Belongs to the ATP-dependent AMP-binding enzyme family.</text>
</comment>
<organism evidence="4 5">
    <name type="scientific">Exophiala aquamarina CBS 119918</name>
    <dbReference type="NCBI Taxonomy" id="1182545"/>
    <lineage>
        <taxon>Eukaryota</taxon>
        <taxon>Fungi</taxon>
        <taxon>Dikarya</taxon>
        <taxon>Ascomycota</taxon>
        <taxon>Pezizomycotina</taxon>
        <taxon>Eurotiomycetes</taxon>
        <taxon>Chaetothyriomycetidae</taxon>
        <taxon>Chaetothyriales</taxon>
        <taxon>Herpotrichiellaceae</taxon>
        <taxon>Exophiala</taxon>
    </lineage>
</organism>
<dbReference type="AlphaFoldDB" id="A0A072P6H9"/>
<evidence type="ECO:0000259" key="3">
    <source>
        <dbReference type="Pfam" id="PF00501"/>
    </source>
</evidence>
<dbReference type="HOGENOM" id="CLU_000022_46_3_1"/>